<accession>A0A914BZ89</accession>
<evidence type="ECO:0000256" key="3">
    <source>
        <dbReference type="ARBA" id="ARBA00023242"/>
    </source>
</evidence>
<evidence type="ECO:0000313" key="7">
    <source>
        <dbReference type="WBParaSite" id="ACRNAN_Path_1341.g5258.t1"/>
    </source>
</evidence>
<keyword evidence="6" id="KW-1185">Reference proteome</keyword>
<dbReference type="Pfam" id="PF09011">
    <property type="entry name" value="HMG_box_2"/>
    <property type="match status" value="1"/>
</dbReference>
<evidence type="ECO:0000256" key="2">
    <source>
        <dbReference type="ARBA" id="ARBA00023125"/>
    </source>
</evidence>
<dbReference type="InterPro" id="IPR036910">
    <property type="entry name" value="HMG_box_dom_sf"/>
</dbReference>
<feature type="domain" description="HMG box" evidence="5">
    <location>
        <begin position="57"/>
        <end position="125"/>
    </location>
</feature>
<organism evidence="6 7">
    <name type="scientific">Acrobeloides nanus</name>
    <dbReference type="NCBI Taxonomy" id="290746"/>
    <lineage>
        <taxon>Eukaryota</taxon>
        <taxon>Metazoa</taxon>
        <taxon>Ecdysozoa</taxon>
        <taxon>Nematoda</taxon>
        <taxon>Chromadorea</taxon>
        <taxon>Rhabditida</taxon>
        <taxon>Tylenchina</taxon>
        <taxon>Cephalobomorpha</taxon>
        <taxon>Cephaloboidea</taxon>
        <taxon>Cephalobidae</taxon>
        <taxon>Acrobeloides</taxon>
    </lineage>
</organism>
<dbReference type="PROSITE" id="PS50118">
    <property type="entry name" value="HMG_BOX_2"/>
    <property type="match status" value="1"/>
</dbReference>
<evidence type="ECO:0000259" key="5">
    <source>
        <dbReference type="PROSITE" id="PS50118"/>
    </source>
</evidence>
<dbReference type="GO" id="GO:0005634">
    <property type="term" value="C:nucleus"/>
    <property type="evidence" value="ECO:0007669"/>
    <property type="project" value="UniProtKB-SubCell"/>
</dbReference>
<feature type="DNA-binding region" description="HMG box" evidence="4">
    <location>
        <begin position="57"/>
        <end position="125"/>
    </location>
</feature>
<dbReference type="Gene3D" id="1.10.30.10">
    <property type="entry name" value="High mobility group box domain"/>
    <property type="match status" value="1"/>
</dbReference>
<dbReference type="InterPro" id="IPR009071">
    <property type="entry name" value="HMG_box_dom"/>
</dbReference>
<proteinExistence type="predicted"/>
<dbReference type="PANTHER" id="PTHR45781:SF1">
    <property type="entry name" value="HMG BOX DOMAIN-CONTAINING PROTEIN"/>
    <property type="match status" value="1"/>
</dbReference>
<sequence length="137" mass="15848">MTSKDPYDSYQEYNLPAETFLDIDSLEPTIQSEPTYSIRKQSSICKKSRKSLERKDLGSSSSAYALFFRDMQAVIRKGRASISFGELSKIISSEWLKLDIHMKKEYKRRTQRIKMEQMRALASSKASTLLQQSHVIQ</sequence>
<name>A0A914BZ89_9BILA</name>
<dbReference type="GO" id="GO:0031490">
    <property type="term" value="F:chromatin DNA binding"/>
    <property type="evidence" value="ECO:0007669"/>
    <property type="project" value="TreeGrafter"/>
</dbReference>
<dbReference type="Proteomes" id="UP000887540">
    <property type="component" value="Unplaced"/>
</dbReference>
<dbReference type="WBParaSite" id="ACRNAN_Path_1341.g5258.t1">
    <property type="protein sequence ID" value="ACRNAN_Path_1341.g5258.t1"/>
    <property type="gene ID" value="ACRNAN_Path_1341.g5258"/>
</dbReference>
<protein>
    <submittedName>
        <fullName evidence="7">HMG box domain-containing protein</fullName>
    </submittedName>
</protein>
<comment type="subcellular location">
    <subcellularLocation>
        <location evidence="1">Nucleus</location>
    </subcellularLocation>
</comment>
<dbReference type="AlphaFoldDB" id="A0A914BZ89"/>
<dbReference type="SUPFAM" id="SSF47095">
    <property type="entry name" value="HMG-box"/>
    <property type="match status" value="1"/>
</dbReference>
<dbReference type="PANTHER" id="PTHR45781">
    <property type="entry name" value="AGAP000281-PA"/>
    <property type="match status" value="1"/>
</dbReference>
<reference evidence="7" key="1">
    <citation type="submission" date="2022-11" db="UniProtKB">
        <authorList>
            <consortium name="WormBaseParasite"/>
        </authorList>
    </citation>
    <scope>IDENTIFICATION</scope>
</reference>
<keyword evidence="3 4" id="KW-0539">Nucleus</keyword>
<evidence type="ECO:0000256" key="1">
    <source>
        <dbReference type="ARBA" id="ARBA00004123"/>
    </source>
</evidence>
<dbReference type="GO" id="GO:0006357">
    <property type="term" value="P:regulation of transcription by RNA polymerase II"/>
    <property type="evidence" value="ECO:0007669"/>
    <property type="project" value="TreeGrafter"/>
</dbReference>
<evidence type="ECO:0000256" key="4">
    <source>
        <dbReference type="PROSITE-ProRule" id="PRU00267"/>
    </source>
</evidence>
<keyword evidence="2 4" id="KW-0238">DNA-binding</keyword>
<dbReference type="InterPro" id="IPR051365">
    <property type="entry name" value="TOX_HMG-box_domain"/>
</dbReference>
<evidence type="ECO:0000313" key="6">
    <source>
        <dbReference type="Proteomes" id="UP000887540"/>
    </source>
</evidence>